<dbReference type="AlphaFoldDB" id="A0A923HFU5"/>
<dbReference type="Proteomes" id="UP000634011">
    <property type="component" value="Unassembled WGS sequence"/>
</dbReference>
<dbReference type="EMBL" id="JACOFV010000017">
    <property type="protein sequence ID" value="MBC3863767.1"/>
    <property type="molecule type" value="Genomic_DNA"/>
</dbReference>
<dbReference type="RefSeq" id="WP_186913711.1">
    <property type="nucleotide sequence ID" value="NZ_JACOFV010000017.1"/>
</dbReference>
<comment type="caution">
    <text evidence="1">The sequence shown here is derived from an EMBL/GenBank/DDBJ whole genome shotgun (WGS) entry which is preliminary data.</text>
</comment>
<protein>
    <submittedName>
        <fullName evidence="1">Uncharacterized protein</fullName>
    </submittedName>
</protein>
<gene>
    <name evidence="1" type="ORF">H8K32_16805</name>
</gene>
<organism evidence="1 2">
    <name type="scientific">Undibacterium jejuense</name>
    <dbReference type="NCBI Taxonomy" id="1344949"/>
    <lineage>
        <taxon>Bacteria</taxon>
        <taxon>Pseudomonadati</taxon>
        <taxon>Pseudomonadota</taxon>
        <taxon>Betaproteobacteria</taxon>
        <taxon>Burkholderiales</taxon>
        <taxon>Oxalobacteraceae</taxon>
        <taxon>Undibacterium</taxon>
    </lineage>
</organism>
<proteinExistence type="predicted"/>
<accession>A0A923HFU5</accession>
<name>A0A923HFU5_9BURK</name>
<sequence>MVIISVNILLLFKLGVNECIGMRKHAFNRIHIILAPLFLLACGINMEKEAMHPSSDSLGETKEYEAVLTCGFDPINQVRSEIAIQSCFSGGATNSDTKFQIKNAGKFRMYDAVSLNELGKRGSDGHSLHIALSKHYAIRAQNASSDFDLNLKIIDSSGAVTFQKTVGRYGLIETEN</sequence>
<evidence type="ECO:0000313" key="2">
    <source>
        <dbReference type="Proteomes" id="UP000634011"/>
    </source>
</evidence>
<keyword evidence="2" id="KW-1185">Reference proteome</keyword>
<evidence type="ECO:0000313" key="1">
    <source>
        <dbReference type="EMBL" id="MBC3863767.1"/>
    </source>
</evidence>
<reference evidence="1" key="1">
    <citation type="submission" date="2020-08" db="EMBL/GenBank/DDBJ databases">
        <title>Novel species isolated from subtropical streams in China.</title>
        <authorList>
            <person name="Lu H."/>
        </authorList>
    </citation>
    <scope>NUCLEOTIDE SEQUENCE</scope>
    <source>
        <strain evidence="1">KACC 12607</strain>
    </source>
</reference>